<evidence type="ECO:0000313" key="1">
    <source>
        <dbReference type="EMBL" id="MPN18425.1"/>
    </source>
</evidence>
<name>A0A645FVC9_9ZZZZ</name>
<dbReference type="GO" id="GO:0016757">
    <property type="term" value="F:glycosyltransferase activity"/>
    <property type="evidence" value="ECO:0007669"/>
    <property type="project" value="UniProtKB-KW"/>
</dbReference>
<sequence>MINKTKQSGGFVSYKSGSDNQSIPYELNCAYYELIAEPQLSDEDNIHRFITSQSILLALKGVPAIYYHSLLGTLNNKDEVESTGNKRRVNRKKFIRNDLKTMLEDKHNHSAKVLVDYAHLIHVRRQNRAFHPHSDQQILDLNPSVFCILRQADIENVLCLANTSLEEVEITLPSAPGDGWCIIARDSVGTYLGSNNATVAGSGFLWLLSRKEEVSQ</sequence>
<keyword evidence="1" id="KW-0328">Glycosyltransferase</keyword>
<proteinExistence type="predicted"/>
<keyword evidence="1" id="KW-0808">Transferase</keyword>
<comment type="caution">
    <text evidence="1">The sequence shown here is derived from an EMBL/GenBank/DDBJ whole genome shotgun (WGS) entry which is preliminary data.</text>
</comment>
<dbReference type="Gene3D" id="3.20.20.80">
    <property type="entry name" value="Glycosidases"/>
    <property type="match status" value="1"/>
</dbReference>
<reference evidence="1" key="1">
    <citation type="submission" date="2019-08" db="EMBL/GenBank/DDBJ databases">
        <authorList>
            <person name="Kucharzyk K."/>
            <person name="Murdoch R.W."/>
            <person name="Higgins S."/>
            <person name="Loffler F."/>
        </authorList>
    </citation>
    <scope>NUCLEOTIDE SEQUENCE</scope>
</reference>
<dbReference type="SUPFAM" id="SSF51445">
    <property type="entry name" value="(Trans)glycosidases"/>
    <property type="match status" value="1"/>
</dbReference>
<dbReference type="AlphaFoldDB" id="A0A645FVC9"/>
<organism evidence="1">
    <name type="scientific">bioreactor metagenome</name>
    <dbReference type="NCBI Taxonomy" id="1076179"/>
    <lineage>
        <taxon>unclassified sequences</taxon>
        <taxon>metagenomes</taxon>
        <taxon>ecological metagenomes</taxon>
    </lineage>
</organism>
<protein>
    <submittedName>
        <fullName evidence="1">Glucosylglycerate phosphorylase</fullName>
        <ecNumber evidence="1">2.4.1.-</ecNumber>
    </submittedName>
</protein>
<dbReference type="EC" id="2.4.1.-" evidence="1"/>
<gene>
    <name evidence="1" type="ORF">SDC9_165785</name>
</gene>
<dbReference type="InterPro" id="IPR017853">
    <property type="entry name" value="GH"/>
</dbReference>
<accession>A0A645FVC9</accession>
<dbReference type="EMBL" id="VSSQ01065750">
    <property type="protein sequence ID" value="MPN18425.1"/>
    <property type="molecule type" value="Genomic_DNA"/>
</dbReference>